<keyword evidence="3" id="KW-1185">Reference proteome</keyword>
<sequence length="389" mass="43504">MKKDNKLELADQPRQPSVLELAREQLAAYLDPAAIARIVQAGEEIVIARDRIFSEHIVIGSKLAQIQHILYTSLAPRRDSAEQAANDARMLLYRFAEHSLKLPKWSAKRYIQIYERFMHNKDALTFLNVGELNILKRQDISSEEVALIVKAKRANEPFSRDEIIPFIDRYRALSAEMETLENQLAGTEEELSASLSQQDQLQLELKYLKDQMASAGRSTDAQQAALIEAQTALASQSANVDALQFAVEKGNREKADLQRQLGEMKIRVEIKEVPVVPEGYASVTEAIKGAEARLEQVTNELRASEARLLETREVIAANEQPSRERVSPPADRQVSLRLDGLLADFDALRSKFQTCQQARELPEHRGTLATLAASVATFHQELLAAAKAA</sequence>
<dbReference type="Proteomes" id="UP000701702">
    <property type="component" value="Unassembled WGS sequence"/>
</dbReference>
<feature type="coiled-coil region" evidence="1">
    <location>
        <begin position="240"/>
        <end position="314"/>
    </location>
</feature>
<keyword evidence="1" id="KW-0175">Coiled coil</keyword>
<gene>
    <name evidence="2" type="ORF">LMG23994_00786</name>
</gene>
<protein>
    <submittedName>
        <fullName evidence="2">Uncharacterized protein</fullName>
    </submittedName>
</protein>
<dbReference type="RefSeq" id="WP_223999954.1">
    <property type="nucleotide sequence ID" value="NZ_CAJZAF010000003.1"/>
</dbReference>
<accession>A0ABM8WF35</accession>
<name>A0ABM8WF35_9BURK</name>
<comment type="caution">
    <text evidence="2">The sequence shown here is derived from an EMBL/GenBank/DDBJ whole genome shotgun (WGS) entry which is preliminary data.</text>
</comment>
<feature type="coiled-coil region" evidence="1">
    <location>
        <begin position="170"/>
        <end position="197"/>
    </location>
</feature>
<proteinExistence type="predicted"/>
<organism evidence="2 3">
    <name type="scientific">Cupriavidus pinatubonensis</name>
    <dbReference type="NCBI Taxonomy" id="248026"/>
    <lineage>
        <taxon>Bacteria</taxon>
        <taxon>Pseudomonadati</taxon>
        <taxon>Pseudomonadota</taxon>
        <taxon>Betaproteobacteria</taxon>
        <taxon>Burkholderiales</taxon>
        <taxon>Burkholderiaceae</taxon>
        <taxon>Cupriavidus</taxon>
    </lineage>
</organism>
<dbReference type="EMBL" id="CAJZAF010000003">
    <property type="protein sequence ID" value="CAG9165699.1"/>
    <property type="molecule type" value="Genomic_DNA"/>
</dbReference>
<evidence type="ECO:0000313" key="3">
    <source>
        <dbReference type="Proteomes" id="UP000701702"/>
    </source>
</evidence>
<reference evidence="2 3" key="1">
    <citation type="submission" date="2021-08" db="EMBL/GenBank/DDBJ databases">
        <authorList>
            <person name="Peeters C."/>
        </authorList>
    </citation>
    <scope>NUCLEOTIDE SEQUENCE [LARGE SCALE GENOMIC DNA]</scope>
    <source>
        <strain evidence="2 3">LMG 23994</strain>
    </source>
</reference>
<evidence type="ECO:0000313" key="2">
    <source>
        <dbReference type="EMBL" id="CAG9165699.1"/>
    </source>
</evidence>
<evidence type="ECO:0000256" key="1">
    <source>
        <dbReference type="SAM" id="Coils"/>
    </source>
</evidence>